<proteinExistence type="predicted"/>
<feature type="region of interest" description="Disordered" evidence="1">
    <location>
        <begin position="321"/>
        <end position="348"/>
    </location>
</feature>
<feature type="region of interest" description="Disordered" evidence="1">
    <location>
        <begin position="23"/>
        <end position="46"/>
    </location>
</feature>
<dbReference type="HOGENOM" id="CLU_797342_0_0_1"/>
<dbReference type="InParanoid" id="A0A0D0AQC2"/>
<evidence type="ECO:0000313" key="3">
    <source>
        <dbReference type="Proteomes" id="UP000054485"/>
    </source>
</evidence>
<keyword evidence="3" id="KW-1185">Reference proteome</keyword>
<feature type="compositionally biased region" description="Basic and acidic residues" evidence="1">
    <location>
        <begin position="335"/>
        <end position="348"/>
    </location>
</feature>
<feature type="region of interest" description="Disordered" evidence="1">
    <location>
        <begin position="203"/>
        <end position="268"/>
    </location>
</feature>
<name>A0A0D0AQC2_9AGAM</name>
<sequence>MPTALQCVHRSARLRANTRVTRASSMTMDLQESPSEGLPPETSGPRMSIQWQSEHALTDILVNYLTTHPTDCRILFYFKGKKKVALINDTPSNRDKGDIYGVIAHLIFADHIKYSSAYHQNQKKFSNSVSNHITSAGPFSAPIDDNDDDMMDTDAGTHTSPSWAAGKKHQLPSSPSPPPQPPHPFEMPLKSPASFYDSRAAFGAQRPISRGGRCKASTDMSHSMSTPSLMTRNTTTSLSDYNMSPTPQMSQQTSTGSKKKKAKSDVAQQIDHVQDKIESLHSDTRSHHNHKQECFLVKLDTKTEHHRNMRKYEYLRSAREHEASLATTNHQRKQEKKDAEIRLRETDI</sequence>
<reference evidence="3" key="2">
    <citation type="submission" date="2015-01" db="EMBL/GenBank/DDBJ databases">
        <title>Evolutionary Origins and Diversification of the Mycorrhizal Mutualists.</title>
        <authorList>
            <consortium name="DOE Joint Genome Institute"/>
            <consortium name="Mycorrhizal Genomics Consortium"/>
            <person name="Kohler A."/>
            <person name="Kuo A."/>
            <person name="Nagy L.G."/>
            <person name="Floudas D."/>
            <person name="Copeland A."/>
            <person name="Barry K.W."/>
            <person name="Cichocki N."/>
            <person name="Veneault-Fourrey C."/>
            <person name="LaButti K."/>
            <person name="Lindquist E.A."/>
            <person name="Lipzen A."/>
            <person name="Lundell T."/>
            <person name="Morin E."/>
            <person name="Murat C."/>
            <person name="Riley R."/>
            <person name="Ohm R."/>
            <person name="Sun H."/>
            <person name="Tunlid A."/>
            <person name="Henrissat B."/>
            <person name="Grigoriev I.V."/>
            <person name="Hibbett D.S."/>
            <person name="Martin F."/>
        </authorList>
    </citation>
    <scope>NUCLEOTIDE SEQUENCE [LARGE SCALE GENOMIC DNA]</scope>
    <source>
        <strain evidence="3">UH-Slu-Lm8-n1</strain>
    </source>
</reference>
<organism evidence="2 3">
    <name type="scientific">Suillus luteus UH-Slu-Lm8-n1</name>
    <dbReference type="NCBI Taxonomy" id="930992"/>
    <lineage>
        <taxon>Eukaryota</taxon>
        <taxon>Fungi</taxon>
        <taxon>Dikarya</taxon>
        <taxon>Basidiomycota</taxon>
        <taxon>Agaricomycotina</taxon>
        <taxon>Agaricomycetes</taxon>
        <taxon>Agaricomycetidae</taxon>
        <taxon>Boletales</taxon>
        <taxon>Suillineae</taxon>
        <taxon>Suillaceae</taxon>
        <taxon>Suillus</taxon>
    </lineage>
</organism>
<protein>
    <submittedName>
        <fullName evidence="2">Uncharacterized protein</fullName>
    </submittedName>
</protein>
<dbReference type="OrthoDB" id="2670932at2759"/>
<evidence type="ECO:0000256" key="1">
    <source>
        <dbReference type="SAM" id="MobiDB-lite"/>
    </source>
</evidence>
<reference evidence="2 3" key="1">
    <citation type="submission" date="2014-04" db="EMBL/GenBank/DDBJ databases">
        <authorList>
            <consortium name="DOE Joint Genome Institute"/>
            <person name="Kuo A."/>
            <person name="Ruytinx J."/>
            <person name="Rineau F."/>
            <person name="Colpaert J."/>
            <person name="Kohler A."/>
            <person name="Nagy L.G."/>
            <person name="Floudas D."/>
            <person name="Copeland A."/>
            <person name="Barry K.W."/>
            <person name="Cichocki N."/>
            <person name="Veneault-Fourrey C."/>
            <person name="LaButti K."/>
            <person name="Lindquist E.A."/>
            <person name="Lipzen A."/>
            <person name="Lundell T."/>
            <person name="Morin E."/>
            <person name="Murat C."/>
            <person name="Sun H."/>
            <person name="Tunlid A."/>
            <person name="Henrissat B."/>
            <person name="Grigoriev I.V."/>
            <person name="Hibbett D.S."/>
            <person name="Martin F."/>
            <person name="Nordberg H.P."/>
            <person name="Cantor M.N."/>
            <person name="Hua S.X."/>
        </authorList>
    </citation>
    <scope>NUCLEOTIDE SEQUENCE [LARGE SCALE GENOMIC DNA]</scope>
    <source>
        <strain evidence="2 3">UH-Slu-Lm8-n1</strain>
    </source>
</reference>
<dbReference type="Proteomes" id="UP000054485">
    <property type="component" value="Unassembled WGS sequence"/>
</dbReference>
<feature type="compositionally biased region" description="Pro residues" evidence="1">
    <location>
        <begin position="174"/>
        <end position="185"/>
    </location>
</feature>
<dbReference type="EMBL" id="KN835309">
    <property type="protein sequence ID" value="KIK40254.1"/>
    <property type="molecule type" value="Genomic_DNA"/>
</dbReference>
<evidence type="ECO:0000313" key="2">
    <source>
        <dbReference type="EMBL" id="KIK40254.1"/>
    </source>
</evidence>
<dbReference type="AlphaFoldDB" id="A0A0D0AQC2"/>
<feature type="compositionally biased region" description="Polar residues" evidence="1">
    <location>
        <begin position="23"/>
        <end position="34"/>
    </location>
</feature>
<feature type="compositionally biased region" description="Polar residues" evidence="1">
    <location>
        <begin position="218"/>
        <end position="247"/>
    </location>
</feature>
<gene>
    <name evidence="2" type="ORF">CY34DRAFT_13822</name>
</gene>
<feature type="region of interest" description="Disordered" evidence="1">
    <location>
        <begin position="136"/>
        <end position="191"/>
    </location>
</feature>
<accession>A0A0D0AQC2</accession>